<keyword evidence="6 7" id="KW-0472">Membrane</keyword>
<dbReference type="Pfam" id="PF03773">
    <property type="entry name" value="ArsP_1"/>
    <property type="match status" value="1"/>
</dbReference>
<keyword evidence="4 7" id="KW-0812">Transmembrane</keyword>
<evidence type="ECO:0000256" key="1">
    <source>
        <dbReference type="ARBA" id="ARBA00004651"/>
    </source>
</evidence>
<evidence type="ECO:0000313" key="8">
    <source>
        <dbReference type="EMBL" id="GBD08711.1"/>
    </source>
</evidence>
<reference evidence="9" key="1">
    <citation type="submission" date="2017-09" db="EMBL/GenBank/DDBJ databases">
        <title>Metaegenomics of thermophilic ammonia-oxidizing enrichment culture.</title>
        <authorList>
            <person name="Kato S."/>
            <person name="Suzuki K."/>
        </authorList>
    </citation>
    <scope>NUCLEOTIDE SEQUENCE [LARGE SCALE GENOMIC DNA]</scope>
</reference>
<comment type="similarity">
    <text evidence="2">Belongs to the UPF0718 family.</text>
</comment>
<evidence type="ECO:0000256" key="7">
    <source>
        <dbReference type="SAM" id="Phobius"/>
    </source>
</evidence>
<gene>
    <name evidence="8" type="ORF">HRbin22_00952</name>
</gene>
<organism evidence="8 9">
    <name type="scientific">Candidatus Thermoflexus japonica</name>
    <dbReference type="NCBI Taxonomy" id="2035417"/>
    <lineage>
        <taxon>Bacteria</taxon>
        <taxon>Bacillati</taxon>
        <taxon>Chloroflexota</taxon>
        <taxon>Thermoflexia</taxon>
        <taxon>Thermoflexales</taxon>
        <taxon>Thermoflexaceae</taxon>
        <taxon>Thermoflexus</taxon>
    </lineage>
</organism>
<evidence type="ECO:0000313" key="9">
    <source>
        <dbReference type="Proteomes" id="UP000236642"/>
    </source>
</evidence>
<evidence type="ECO:0000256" key="5">
    <source>
        <dbReference type="ARBA" id="ARBA00022989"/>
    </source>
</evidence>
<name>A0A2H5Y5J0_9CHLR</name>
<dbReference type="InterPro" id="IPR005524">
    <property type="entry name" value="DUF318"/>
</dbReference>
<comment type="subcellular location">
    <subcellularLocation>
        <location evidence="1">Cell membrane</location>
        <topology evidence="1">Multi-pass membrane protein</topology>
    </subcellularLocation>
</comment>
<proteinExistence type="inferred from homology"/>
<dbReference type="Proteomes" id="UP000236642">
    <property type="component" value="Unassembled WGS sequence"/>
</dbReference>
<sequence>MDIGTMVVLILAAAMIAIAHFRGGEVATAGWRRTLQAIWDFLPLFVGIFILIGFSEVLIPREAIARWLGPGAGLRGILIASGVGMLIPGGPFVSFPLIAMLHRAGAGTGAVVAFITAWSLWSLTRLPLEFAILGPRLMAARLISTLFMPPLAGWIAYRLFDA</sequence>
<evidence type="ECO:0000256" key="6">
    <source>
        <dbReference type="ARBA" id="ARBA00023136"/>
    </source>
</evidence>
<dbReference type="EMBL" id="BEHY01000016">
    <property type="protein sequence ID" value="GBD08711.1"/>
    <property type="molecule type" value="Genomic_DNA"/>
</dbReference>
<feature type="transmembrane region" description="Helical" evidence="7">
    <location>
        <begin position="72"/>
        <end position="94"/>
    </location>
</feature>
<dbReference type="GO" id="GO:0005886">
    <property type="term" value="C:plasma membrane"/>
    <property type="evidence" value="ECO:0007669"/>
    <property type="project" value="UniProtKB-SubCell"/>
</dbReference>
<feature type="transmembrane region" description="Helical" evidence="7">
    <location>
        <begin position="100"/>
        <end position="121"/>
    </location>
</feature>
<evidence type="ECO:0008006" key="10">
    <source>
        <dbReference type="Google" id="ProtNLM"/>
    </source>
</evidence>
<protein>
    <recommendedName>
        <fullName evidence="10">Permease</fullName>
    </recommendedName>
</protein>
<evidence type="ECO:0000256" key="4">
    <source>
        <dbReference type="ARBA" id="ARBA00022692"/>
    </source>
</evidence>
<feature type="transmembrane region" description="Helical" evidence="7">
    <location>
        <begin position="39"/>
        <end position="60"/>
    </location>
</feature>
<keyword evidence="3" id="KW-1003">Cell membrane</keyword>
<feature type="transmembrane region" description="Helical" evidence="7">
    <location>
        <begin position="142"/>
        <end position="160"/>
    </location>
</feature>
<comment type="caution">
    <text evidence="8">The sequence shown here is derived from an EMBL/GenBank/DDBJ whole genome shotgun (WGS) entry which is preliminary data.</text>
</comment>
<evidence type="ECO:0000256" key="2">
    <source>
        <dbReference type="ARBA" id="ARBA00006386"/>
    </source>
</evidence>
<accession>A0A2H5Y5J0</accession>
<evidence type="ECO:0000256" key="3">
    <source>
        <dbReference type="ARBA" id="ARBA00022475"/>
    </source>
</evidence>
<keyword evidence="5 7" id="KW-1133">Transmembrane helix</keyword>
<dbReference type="AlphaFoldDB" id="A0A2H5Y5J0"/>